<organism evidence="11 12">
    <name type="scientific">Aquifex aeolicus</name>
    <dbReference type="NCBI Taxonomy" id="63363"/>
    <lineage>
        <taxon>Bacteria</taxon>
        <taxon>Pseudomonadati</taxon>
        <taxon>Aquificota</taxon>
        <taxon>Aquificia</taxon>
        <taxon>Aquificales</taxon>
        <taxon>Aquificaceae</taxon>
        <taxon>Aquifex</taxon>
    </lineage>
</organism>
<dbReference type="SUPFAM" id="SSF75620">
    <property type="entry name" value="Release factor"/>
    <property type="match status" value="1"/>
</dbReference>
<evidence type="ECO:0000256" key="3">
    <source>
        <dbReference type="ARBA" id="ARBA00010835"/>
    </source>
</evidence>
<comment type="subcellular location">
    <subcellularLocation>
        <location evidence="2 7">Cytoplasm</location>
    </subcellularLocation>
</comment>
<dbReference type="PANTHER" id="PTHR43804">
    <property type="entry name" value="LD18447P"/>
    <property type="match status" value="1"/>
</dbReference>
<dbReference type="SMART" id="SM00937">
    <property type="entry name" value="PCRF"/>
    <property type="match status" value="1"/>
</dbReference>
<dbReference type="PROSITE" id="PS00745">
    <property type="entry name" value="RF_PROK_I"/>
    <property type="match status" value="1"/>
</dbReference>
<comment type="caution">
    <text evidence="11">The sequence shown here is derived from an EMBL/GenBank/DDBJ whole genome shotgun (WGS) entry which is preliminary data.</text>
</comment>
<name>A0A9D0YRE2_AQUAO</name>
<dbReference type="FunFam" id="3.30.70.1660:FF:000002">
    <property type="entry name" value="Peptide chain release factor 1"/>
    <property type="match status" value="1"/>
</dbReference>
<dbReference type="Gene3D" id="3.30.160.20">
    <property type="match status" value="1"/>
</dbReference>
<evidence type="ECO:0000313" key="12">
    <source>
        <dbReference type="Proteomes" id="UP000606463"/>
    </source>
</evidence>
<dbReference type="InterPro" id="IPR045853">
    <property type="entry name" value="Pep_chain_release_fac_I_sf"/>
</dbReference>
<keyword evidence="4 7" id="KW-0488">Methylation</keyword>
<evidence type="ECO:0000256" key="6">
    <source>
        <dbReference type="ARBA" id="ARBA00022917"/>
    </source>
</evidence>
<gene>
    <name evidence="7 11" type="primary">prfA</name>
    <name evidence="11" type="ORF">EYH37_04230</name>
</gene>
<dbReference type="AlphaFoldDB" id="A0A9D0YRE2"/>
<feature type="coiled-coil region" evidence="9">
    <location>
        <begin position="334"/>
        <end position="361"/>
    </location>
</feature>
<evidence type="ECO:0000256" key="1">
    <source>
        <dbReference type="ARBA" id="ARBA00002986"/>
    </source>
</evidence>
<dbReference type="GO" id="GO:0016149">
    <property type="term" value="F:translation release factor activity, codon specific"/>
    <property type="evidence" value="ECO:0007669"/>
    <property type="project" value="UniProtKB-UniRule"/>
</dbReference>
<dbReference type="Proteomes" id="UP000606463">
    <property type="component" value="Unassembled WGS sequence"/>
</dbReference>
<evidence type="ECO:0000256" key="4">
    <source>
        <dbReference type="ARBA" id="ARBA00022481"/>
    </source>
</evidence>
<dbReference type="FunFam" id="3.30.70.1660:FF:000004">
    <property type="entry name" value="Peptide chain release factor 1"/>
    <property type="match status" value="1"/>
</dbReference>
<feature type="coiled-coil region" evidence="9">
    <location>
        <begin position="5"/>
        <end position="100"/>
    </location>
</feature>
<keyword evidence="6 7" id="KW-0648">Protein biosynthesis</keyword>
<evidence type="ECO:0000256" key="8">
    <source>
        <dbReference type="NCBIfam" id="TIGR00019"/>
    </source>
</evidence>
<keyword evidence="9" id="KW-0175">Coiled coil</keyword>
<comment type="function">
    <text evidence="1 7">Peptide chain release factor 1 directs the termination of translation in response to the peptide chain termination codons UAG and UAA.</text>
</comment>
<dbReference type="InterPro" id="IPR000352">
    <property type="entry name" value="Pep_chain_release_fac_I"/>
</dbReference>
<evidence type="ECO:0000256" key="7">
    <source>
        <dbReference type="HAMAP-Rule" id="MF_00093"/>
    </source>
</evidence>
<dbReference type="FunFam" id="3.30.160.20:FF:000004">
    <property type="entry name" value="Peptide chain release factor 1"/>
    <property type="match status" value="1"/>
</dbReference>
<evidence type="ECO:0000256" key="5">
    <source>
        <dbReference type="ARBA" id="ARBA00022490"/>
    </source>
</evidence>
<evidence type="ECO:0000259" key="10">
    <source>
        <dbReference type="PROSITE" id="PS00745"/>
    </source>
</evidence>
<evidence type="ECO:0000313" key="11">
    <source>
        <dbReference type="EMBL" id="HIP98554.1"/>
    </source>
</evidence>
<accession>A0A9D0YRE2</accession>
<dbReference type="Pfam" id="PF00472">
    <property type="entry name" value="RF-1"/>
    <property type="match status" value="1"/>
</dbReference>
<dbReference type="Pfam" id="PF03462">
    <property type="entry name" value="PCRF"/>
    <property type="match status" value="1"/>
</dbReference>
<dbReference type="EMBL" id="DQVE01000045">
    <property type="protein sequence ID" value="HIP98554.1"/>
    <property type="molecule type" value="Genomic_DNA"/>
</dbReference>
<reference evidence="11" key="1">
    <citation type="journal article" date="2020" name="ISME J.">
        <title>Gammaproteobacteria mediating utilization of methyl-, sulfur- and petroleum organic compounds in deep ocean hydrothermal plumes.</title>
        <authorList>
            <person name="Zhou Z."/>
            <person name="Liu Y."/>
            <person name="Pan J."/>
            <person name="Cron B.R."/>
            <person name="Toner B.M."/>
            <person name="Anantharaman K."/>
            <person name="Breier J.A."/>
            <person name="Dick G.J."/>
            <person name="Li M."/>
        </authorList>
    </citation>
    <scope>NUCLEOTIDE SEQUENCE</scope>
    <source>
        <strain evidence="11">SZUA-1501</strain>
    </source>
</reference>
<evidence type="ECO:0000256" key="2">
    <source>
        <dbReference type="ARBA" id="ARBA00004496"/>
    </source>
</evidence>
<dbReference type="GO" id="GO:0005829">
    <property type="term" value="C:cytosol"/>
    <property type="evidence" value="ECO:0007669"/>
    <property type="project" value="UniProtKB-ARBA"/>
</dbReference>
<dbReference type="InterPro" id="IPR005139">
    <property type="entry name" value="PCRF"/>
</dbReference>
<feature type="domain" description="Prokaryotic-type class I peptide chain release factors" evidence="10">
    <location>
        <begin position="232"/>
        <end position="248"/>
    </location>
</feature>
<dbReference type="NCBIfam" id="TIGR00019">
    <property type="entry name" value="prfA"/>
    <property type="match status" value="1"/>
</dbReference>
<sequence>MNPLSEVLLKKLDAVEKKYKELQFKLSQPDVFQNPKEFQRLSKELNSLEELYTTYQEYKKTLNAYREAKEILSLGDEELKELAKEEIKQLEPKLQELSKRLKILLLPKDERDNKNVILEIRAGVGGEEAALFAADLLRMYQRYAEEKGWKFQILDANKTGLGGYKEVIVLIEGKDVYSHLKYESGVHRVQRVPVTESGGRIHTSTATVAVLPEVEETEVEINPAELKIETFRASGAGGQYVNTTETAVRITHIPTGIVVQCQDERSQFQNKQKALKILRAKLKQFYEEQKLMELTEERKKQVGHGDRSEKIRTYNFPQNRVTDHRINLTLHKLDQIMEGKLDELIETLQQHEQQQKLKELEETLK</sequence>
<dbReference type="InterPro" id="IPR050057">
    <property type="entry name" value="Prokaryotic/Mito_RF"/>
</dbReference>
<comment type="PTM">
    <text evidence="7">Methylated by PrmC. Methylation increases the termination efficiency of RF1.</text>
</comment>
<dbReference type="PANTHER" id="PTHR43804:SF7">
    <property type="entry name" value="LD18447P"/>
    <property type="match status" value="1"/>
</dbReference>
<dbReference type="InterPro" id="IPR004373">
    <property type="entry name" value="RF-1"/>
</dbReference>
<dbReference type="HAMAP" id="MF_00093">
    <property type="entry name" value="Rel_fac_1"/>
    <property type="match status" value="1"/>
</dbReference>
<protein>
    <recommendedName>
        <fullName evidence="7 8">Peptide chain release factor 1</fullName>
        <shortName evidence="7">RF-1</shortName>
    </recommendedName>
</protein>
<proteinExistence type="inferred from homology"/>
<evidence type="ECO:0000256" key="9">
    <source>
        <dbReference type="SAM" id="Coils"/>
    </source>
</evidence>
<feature type="modified residue" description="N5-methylglutamine" evidence="7">
    <location>
        <position position="239"/>
    </location>
</feature>
<dbReference type="Gene3D" id="3.30.70.1660">
    <property type="match status" value="1"/>
</dbReference>
<keyword evidence="5 7" id="KW-0963">Cytoplasm</keyword>
<dbReference type="NCBIfam" id="NF001859">
    <property type="entry name" value="PRK00591.1"/>
    <property type="match status" value="1"/>
</dbReference>
<comment type="similarity">
    <text evidence="3 7">Belongs to the prokaryotic/mitochondrial release factor family.</text>
</comment>
<dbReference type="Gene3D" id="6.10.140.1950">
    <property type="match status" value="1"/>
</dbReference>